<dbReference type="CDD" id="cd01448">
    <property type="entry name" value="TST_Repeat_1"/>
    <property type="match status" value="1"/>
</dbReference>
<comment type="caution">
    <text evidence="4">The sequence shown here is derived from an EMBL/GenBank/DDBJ whole genome shotgun (WGS) entry which is preliminary data.</text>
</comment>
<keyword evidence="5" id="KW-1185">Reference proteome</keyword>
<evidence type="ECO:0000256" key="2">
    <source>
        <dbReference type="ARBA" id="ARBA00022737"/>
    </source>
</evidence>
<dbReference type="PANTHER" id="PTHR11364">
    <property type="entry name" value="THIOSULFATE SULFERTANSFERASE"/>
    <property type="match status" value="1"/>
</dbReference>
<dbReference type="AlphaFoldDB" id="A0A4V3UU17"/>
<dbReference type="InterPro" id="IPR036873">
    <property type="entry name" value="Rhodanese-like_dom_sf"/>
</dbReference>
<dbReference type="SMART" id="SM00450">
    <property type="entry name" value="RHOD"/>
    <property type="match status" value="2"/>
</dbReference>
<name>A0A4V3UU17_9GAMM</name>
<feature type="domain" description="Rhodanese" evidence="3">
    <location>
        <begin position="23"/>
        <end position="143"/>
    </location>
</feature>
<dbReference type="Gene3D" id="3.40.250.10">
    <property type="entry name" value="Rhodanese-like domain"/>
    <property type="match status" value="2"/>
</dbReference>
<dbReference type="OrthoDB" id="9781034at2"/>
<dbReference type="RefSeq" id="WP_123522315.1">
    <property type="nucleotide sequence ID" value="NZ_JBHLWF010000075.1"/>
</dbReference>
<dbReference type="SUPFAM" id="SSF52821">
    <property type="entry name" value="Rhodanese/Cell cycle control phosphatase"/>
    <property type="match status" value="2"/>
</dbReference>
<evidence type="ECO:0000256" key="1">
    <source>
        <dbReference type="ARBA" id="ARBA00022679"/>
    </source>
</evidence>
<gene>
    <name evidence="4" type="ORF">EDC25_13412</name>
</gene>
<dbReference type="CDD" id="cd01449">
    <property type="entry name" value="TST_Repeat_2"/>
    <property type="match status" value="1"/>
</dbReference>
<proteinExistence type="predicted"/>
<dbReference type="PANTHER" id="PTHR11364:SF27">
    <property type="entry name" value="SULFURTRANSFERASE"/>
    <property type="match status" value="1"/>
</dbReference>
<reference evidence="4 5" key="1">
    <citation type="submission" date="2019-03" db="EMBL/GenBank/DDBJ databases">
        <title>Genomic Encyclopedia of Type Strains, Phase IV (KMG-IV): sequencing the most valuable type-strain genomes for metagenomic binning, comparative biology and taxonomic classification.</title>
        <authorList>
            <person name="Goeker M."/>
        </authorList>
    </citation>
    <scope>NUCLEOTIDE SEQUENCE [LARGE SCALE GENOMIC DNA]</scope>
    <source>
        <strain evidence="4 5">DSM 21944</strain>
    </source>
</reference>
<evidence type="ECO:0000259" key="3">
    <source>
        <dbReference type="PROSITE" id="PS50206"/>
    </source>
</evidence>
<accession>A0A4V3UU17</accession>
<dbReference type="Proteomes" id="UP000294599">
    <property type="component" value="Unassembled WGS sequence"/>
</dbReference>
<keyword evidence="1 4" id="KW-0808">Transferase</keyword>
<dbReference type="InterPro" id="IPR001763">
    <property type="entry name" value="Rhodanese-like_dom"/>
</dbReference>
<sequence length="290" mass="31188">MNATNATDFSSVIPASALSARLGDPDLRILDCRFELGDANAGWQAYGLGHIPGAYYAHLDTDLSDTGRSGLGRHPLPDPRVFAAILGRWRIQPHHQVVCYDAAGGALAAARAWWLLRTCGHEKVALLDGGWPTWRAAGLPVAADLPLQGREDYPAHWDEGRYLLDADALAREVAAQRVLLLDARATPRFRGDVEPLDSRAGHVPGASNRPFSLNLDDTGCFKSPARLRGEFLALLDGRSPDEVVHMCGSGVTAAHNLLAMEYAGLTGARLYAPSWSGWIVDPARPVATGD</sequence>
<dbReference type="InterPro" id="IPR045078">
    <property type="entry name" value="TST/MPST-like"/>
</dbReference>
<dbReference type="Pfam" id="PF00581">
    <property type="entry name" value="Rhodanese"/>
    <property type="match status" value="2"/>
</dbReference>
<dbReference type="EMBL" id="SMAF01000034">
    <property type="protein sequence ID" value="TCS92530.1"/>
    <property type="molecule type" value="Genomic_DNA"/>
</dbReference>
<evidence type="ECO:0000313" key="5">
    <source>
        <dbReference type="Proteomes" id="UP000294599"/>
    </source>
</evidence>
<protein>
    <submittedName>
        <fullName evidence="4">Thiosulfate/3-mercaptopyruvate sulfurtransferase</fullName>
    </submittedName>
</protein>
<dbReference type="GO" id="GO:0004792">
    <property type="term" value="F:thiosulfate-cyanide sulfurtransferase activity"/>
    <property type="evidence" value="ECO:0007669"/>
    <property type="project" value="TreeGrafter"/>
</dbReference>
<keyword evidence="4" id="KW-0670">Pyruvate</keyword>
<feature type="domain" description="Rhodanese" evidence="3">
    <location>
        <begin position="174"/>
        <end position="287"/>
    </location>
</feature>
<keyword evidence="2" id="KW-0677">Repeat</keyword>
<evidence type="ECO:0000313" key="4">
    <source>
        <dbReference type="EMBL" id="TCS92530.1"/>
    </source>
</evidence>
<dbReference type="PROSITE" id="PS50206">
    <property type="entry name" value="RHODANESE_3"/>
    <property type="match status" value="2"/>
</dbReference>
<organism evidence="4 5">
    <name type="scientific">Pseudofulvimonas gallinarii</name>
    <dbReference type="NCBI Taxonomy" id="634155"/>
    <lineage>
        <taxon>Bacteria</taxon>
        <taxon>Pseudomonadati</taxon>
        <taxon>Pseudomonadota</taxon>
        <taxon>Gammaproteobacteria</taxon>
        <taxon>Lysobacterales</taxon>
        <taxon>Rhodanobacteraceae</taxon>
        <taxon>Pseudofulvimonas</taxon>
    </lineage>
</organism>